<dbReference type="HAMAP" id="MF_00109">
    <property type="entry name" value="Shikimate_kinase"/>
    <property type="match status" value="1"/>
</dbReference>
<dbReference type="RefSeq" id="WP_249242324.1">
    <property type="nucleotide sequence ID" value="NZ_CP096649.1"/>
</dbReference>
<protein>
    <recommendedName>
        <fullName evidence="7">Shikimate kinase</fullName>
        <shortName evidence="7">SK</shortName>
        <ecNumber evidence="7">2.7.1.71</ecNumber>
    </recommendedName>
</protein>
<dbReference type="InterPro" id="IPR000623">
    <property type="entry name" value="Shikimate_kinase/TSH1"/>
</dbReference>
<keyword evidence="7" id="KW-0479">Metal-binding</keyword>
<keyword evidence="6 7" id="KW-0057">Aromatic amino acid biosynthesis</keyword>
<keyword evidence="9" id="KW-1185">Reference proteome</keyword>
<comment type="caution">
    <text evidence="7">Lacks conserved residue(s) required for the propagation of feature annotation.</text>
</comment>
<dbReference type="InterPro" id="IPR027417">
    <property type="entry name" value="P-loop_NTPase"/>
</dbReference>
<dbReference type="GO" id="GO:0005829">
    <property type="term" value="C:cytosol"/>
    <property type="evidence" value="ECO:0007669"/>
    <property type="project" value="TreeGrafter"/>
</dbReference>
<dbReference type="GO" id="GO:0008652">
    <property type="term" value="P:amino acid biosynthetic process"/>
    <property type="evidence" value="ECO:0007669"/>
    <property type="project" value="UniProtKB-KW"/>
</dbReference>
<evidence type="ECO:0000256" key="4">
    <source>
        <dbReference type="ARBA" id="ARBA00022777"/>
    </source>
</evidence>
<dbReference type="GO" id="GO:0004765">
    <property type="term" value="F:shikimate kinase activity"/>
    <property type="evidence" value="ECO:0007669"/>
    <property type="project" value="UniProtKB-UniRule"/>
</dbReference>
<dbReference type="EMBL" id="CP096649">
    <property type="protein sequence ID" value="UQK58746.1"/>
    <property type="molecule type" value="Genomic_DNA"/>
</dbReference>
<dbReference type="Proteomes" id="UP000831151">
    <property type="component" value="Chromosome"/>
</dbReference>
<comment type="catalytic activity">
    <reaction evidence="7">
        <text>shikimate + ATP = 3-phosphoshikimate + ADP + H(+)</text>
        <dbReference type="Rhea" id="RHEA:13121"/>
        <dbReference type="ChEBI" id="CHEBI:15378"/>
        <dbReference type="ChEBI" id="CHEBI:30616"/>
        <dbReference type="ChEBI" id="CHEBI:36208"/>
        <dbReference type="ChEBI" id="CHEBI:145989"/>
        <dbReference type="ChEBI" id="CHEBI:456216"/>
        <dbReference type="EC" id="2.7.1.71"/>
    </reaction>
</comment>
<evidence type="ECO:0000313" key="9">
    <source>
        <dbReference type="Proteomes" id="UP000831151"/>
    </source>
</evidence>
<keyword evidence="3 7" id="KW-0547">Nucleotide-binding</keyword>
<feature type="binding site" evidence="7">
    <location>
        <position position="32"/>
    </location>
    <ligand>
        <name>substrate</name>
    </ligand>
</feature>
<dbReference type="GO" id="GO:0009073">
    <property type="term" value="P:aromatic amino acid family biosynthetic process"/>
    <property type="evidence" value="ECO:0007669"/>
    <property type="project" value="UniProtKB-KW"/>
</dbReference>
<evidence type="ECO:0000256" key="3">
    <source>
        <dbReference type="ARBA" id="ARBA00022741"/>
    </source>
</evidence>
<evidence type="ECO:0000256" key="6">
    <source>
        <dbReference type="ARBA" id="ARBA00023141"/>
    </source>
</evidence>
<dbReference type="AlphaFoldDB" id="A0A9E7DIW4"/>
<comment type="similarity">
    <text evidence="7">Belongs to the shikimate kinase family.</text>
</comment>
<keyword evidence="7" id="KW-0460">Magnesium</keyword>
<feature type="binding site" evidence="7">
    <location>
        <position position="115"/>
    </location>
    <ligand>
        <name>ATP</name>
        <dbReference type="ChEBI" id="CHEBI:30616"/>
    </ligand>
</feature>
<comment type="subcellular location">
    <subcellularLocation>
        <location evidence="7">Cytoplasm</location>
    </subcellularLocation>
</comment>
<proteinExistence type="inferred from homology"/>
<dbReference type="PANTHER" id="PTHR21087">
    <property type="entry name" value="SHIKIMATE KINASE"/>
    <property type="match status" value="1"/>
</dbReference>
<dbReference type="Gene3D" id="3.40.50.300">
    <property type="entry name" value="P-loop containing nucleotide triphosphate hydrolases"/>
    <property type="match status" value="1"/>
</dbReference>
<accession>A0A9E7DIW4</accession>
<dbReference type="Pfam" id="PF01202">
    <property type="entry name" value="SKI"/>
    <property type="match status" value="1"/>
</dbReference>
<comment type="pathway">
    <text evidence="7">Metabolic intermediate biosynthesis; chorismate biosynthesis; chorismate from D-erythrose 4-phosphate and phosphoenolpyruvate: step 5/7.</text>
</comment>
<sequence>MNIVIIGMPNSGKTTIAYELARKIGYKAIDIDRLIEKEAGMSINEIFRKFGEEDFRRRETLACERVARLDKRVIATGGGTVMREENMNFLKNRGYVIYLKRPLEFLKTNLDTSRRPLLRAEGDPMTKLYNQRAPLFEKYCDMTMKTDKSVFLMCKEIKRRLKVQGVIK</sequence>
<organism evidence="8 9">
    <name type="scientific">Fenollaria massiliensis</name>
    <dbReference type="NCBI Taxonomy" id="938288"/>
    <lineage>
        <taxon>Bacteria</taxon>
        <taxon>Bacillati</taxon>
        <taxon>Bacillota</taxon>
        <taxon>Clostridia</taxon>
        <taxon>Eubacteriales</taxon>
        <taxon>Fenollaria</taxon>
    </lineage>
</organism>
<dbReference type="GO" id="GO:0005524">
    <property type="term" value="F:ATP binding"/>
    <property type="evidence" value="ECO:0007669"/>
    <property type="project" value="UniProtKB-UniRule"/>
</dbReference>
<keyword evidence="1 7" id="KW-0028">Amino-acid biosynthesis</keyword>
<comment type="subunit">
    <text evidence="7">Monomer.</text>
</comment>
<feature type="binding site" evidence="7">
    <location>
        <position position="14"/>
    </location>
    <ligand>
        <name>Mg(2+)</name>
        <dbReference type="ChEBI" id="CHEBI:18420"/>
    </ligand>
</feature>
<keyword evidence="2 7" id="KW-0808">Transferase</keyword>
<dbReference type="PANTHER" id="PTHR21087:SF16">
    <property type="entry name" value="SHIKIMATE KINASE 1, CHLOROPLASTIC"/>
    <property type="match status" value="1"/>
</dbReference>
<reference evidence="8" key="1">
    <citation type="submission" date="2022-04" db="EMBL/GenBank/DDBJ databases">
        <title>Complete genome sequences of Ezakiella coagulans and Fenollaria massiliensis.</title>
        <authorList>
            <person name="France M.T."/>
            <person name="Clifford J."/>
            <person name="Narina S."/>
            <person name="Rutt L."/>
            <person name="Ravel J."/>
        </authorList>
    </citation>
    <scope>NUCLEOTIDE SEQUENCE</scope>
    <source>
        <strain evidence="8">C0061C2</strain>
    </source>
</reference>
<keyword evidence="7" id="KW-0963">Cytoplasm</keyword>
<name>A0A9E7DIW4_9FIRM</name>
<dbReference type="EC" id="2.7.1.71" evidence="7"/>
<dbReference type="GO" id="GO:0009423">
    <property type="term" value="P:chorismate biosynthetic process"/>
    <property type="evidence" value="ECO:0007669"/>
    <property type="project" value="UniProtKB-UniRule"/>
</dbReference>
<dbReference type="InterPro" id="IPR031322">
    <property type="entry name" value="Shikimate/glucono_kinase"/>
</dbReference>
<evidence type="ECO:0000256" key="5">
    <source>
        <dbReference type="ARBA" id="ARBA00022840"/>
    </source>
</evidence>
<dbReference type="CDD" id="cd00464">
    <property type="entry name" value="SK"/>
    <property type="match status" value="1"/>
</dbReference>
<feature type="binding site" evidence="7">
    <location>
        <begin position="10"/>
        <end position="15"/>
    </location>
    <ligand>
        <name>ATP</name>
        <dbReference type="ChEBI" id="CHEBI:30616"/>
    </ligand>
</feature>
<evidence type="ECO:0000256" key="7">
    <source>
        <dbReference type="HAMAP-Rule" id="MF_00109"/>
    </source>
</evidence>
<feature type="binding site" evidence="7">
    <location>
        <position position="56"/>
    </location>
    <ligand>
        <name>substrate</name>
    </ligand>
</feature>
<evidence type="ECO:0000256" key="1">
    <source>
        <dbReference type="ARBA" id="ARBA00022605"/>
    </source>
</evidence>
<dbReference type="SUPFAM" id="SSF52540">
    <property type="entry name" value="P-loop containing nucleoside triphosphate hydrolases"/>
    <property type="match status" value="1"/>
</dbReference>
<feature type="binding site" evidence="7">
    <location>
        <position position="132"/>
    </location>
    <ligand>
        <name>substrate</name>
    </ligand>
</feature>
<gene>
    <name evidence="7" type="primary">aroK</name>
    <name evidence="8" type="ORF">M1R53_05775</name>
</gene>
<dbReference type="PRINTS" id="PR01100">
    <property type="entry name" value="SHIKIMTKNASE"/>
</dbReference>
<comment type="function">
    <text evidence="7">Catalyzes the specific phosphorylation of the 3-hydroxyl group of shikimic acid using ATP as a cosubstrate.</text>
</comment>
<dbReference type="KEGG" id="fms:M1R53_05775"/>
<evidence type="ECO:0000313" key="8">
    <source>
        <dbReference type="EMBL" id="UQK58746.1"/>
    </source>
</evidence>
<keyword evidence="4 7" id="KW-0418">Kinase</keyword>
<comment type="cofactor">
    <cofactor evidence="7">
        <name>Mg(2+)</name>
        <dbReference type="ChEBI" id="CHEBI:18420"/>
    </cofactor>
    <text evidence="7">Binds 1 Mg(2+) ion per subunit.</text>
</comment>
<keyword evidence="5 7" id="KW-0067">ATP-binding</keyword>
<dbReference type="GO" id="GO:0000287">
    <property type="term" value="F:magnesium ion binding"/>
    <property type="evidence" value="ECO:0007669"/>
    <property type="project" value="UniProtKB-UniRule"/>
</dbReference>
<evidence type="ECO:0000256" key="2">
    <source>
        <dbReference type="ARBA" id="ARBA00022679"/>
    </source>
</evidence>
<feature type="binding site" evidence="7">
    <location>
        <position position="78"/>
    </location>
    <ligand>
        <name>substrate</name>
    </ligand>
</feature>